<comment type="caution">
    <text evidence="1">The sequence shown here is derived from an EMBL/GenBank/DDBJ whole genome shotgun (WGS) entry which is preliminary data.</text>
</comment>
<proteinExistence type="predicted"/>
<sequence>MTTRLDRLVGLLDTGATPVVRSTAARQIGGIQRQHPEELFRLLARVYEYIGSKSWDTRVAAAQAFDAIAKEVSEWDPPVEGDIKPAMIDDEDELLTFAQYNVDSVIRNGRLLLGSAGKEYDDGLEGLGAQARMALQRAQMKKRLGIGA</sequence>
<reference evidence="1" key="1">
    <citation type="submission" date="2022-07" db="EMBL/GenBank/DDBJ databases">
        <title>Phylogenomic reconstructions and comparative analyses of Kickxellomycotina fungi.</title>
        <authorList>
            <person name="Reynolds N.K."/>
            <person name="Stajich J.E."/>
            <person name="Barry K."/>
            <person name="Grigoriev I.V."/>
            <person name="Crous P."/>
            <person name="Smith M.E."/>
        </authorList>
    </citation>
    <scope>NUCLEOTIDE SEQUENCE</scope>
    <source>
        <strain evidence="1">CBS 102833</strain>
    </source>
</reference>
<keyword evidence="2" id="KW-1185">Reference proteome</keyword>
<accession>A0ACC1L0G3</accession>
<organism evidence="1 2">
    <name type="scientific">Coemansia furcata</name>
    <dbReference type="NCBI Taxonomy" id="417177"/>
    <lineage>
        <taxon>Eukaryota</taxon>
        <taxon>Fungi</taxon>
        <taxon>Fungi incertae sedis</taxon>
        <taxon>Zoopagomycota</taxon>
        <taxon>Kickxellomycotina</taxon>
        <taxon>Kickxellomycetes</taxon>
        <taxon>Kickxellales</taxon>
        <taxon>Kickxellaceae</taxon>
        <taxon>Coemansia</taxon>
    </lineage>
</organism>
<evidence type="ECO:0000313" key="2">
    <source>
        <dbReference type="Proteomes" id="UP001140096"/>
    </source>
</evidence>
<evidence type="ECO:0000313" key="1">
    <source>
        <dbReference type="EMBL" id="KAJ2798433.1"/>
    </source>
</evidence>
<dbReference type="EMBL" id="JANBUP010002941">
    <property type="protein sequence ID" value="KAJ2798433.1"/>
    <property type="molecule type" value="Genomic_DNA"/>
</dbReference>
<name>A0ACC1L0G3_9FUNG</name>
<protein>
    <submittedName>
        <fullName evidence="1">TATA-binding protein-associated factor mot1</fullName>
    </submittedName>
</protein>
<gene>
    <name evidence="1" type="primary">MOT1_2</name>
    <name evidence="1" type="ORF">H4S07_005692</name>
</gene>
<feature type="non-terminal residue" evidence="1">
    <location>
        <position position="148"/>
    </location>
</feature>
<dbReference type="Proteomes" id="UP001140096">
    <property type="component" value="Unassembled WGS sequence"/>
</dbReference>